<evidence type="ECO:0000256" key="1">
    <source>
        <dbReference type="SAM" id="MobiDB-lite"/>
    </source>
</evidence>
<feature type="compositionally biased region" description="Basic and acidic residues" evidence="1">
    <location>
        <begin position="14"/>
        <end position="39"/>
    </location>
</feature>
<dbReference type="EMBL" id="CP002293">
    <property type="protein sequence ID" value="ADP73764.1"/>
    <property type="molecule type" value="Genomic_DNA"/>
</dbReference>
<proteinExistence type="predicted"/>
<feature type="region of interest" description="Disordered" evidence="1">
    <location>
        <begin position="1"/>
        <end position="51"/>
    </location>
</feature>
<reference evidence="3" key="1">
    <citation type="submission" date="2010-10" db="EMBL/GenBank/DDBJ databases">
        <title>Complete sequence of chromosome of Geobacillus sp. Y4.1MC1.</title>
        <authorList>
            <consortium name="US DOE Joint Genome Institute"/>
            <person name="Lucas S."/>
            <person name="Copeland A."/>
            <person name="Lapidus A."/>
            <person name="Cheng J.-F."/>
            <person name="Bruce D."/>
            <person name="Goodwin L."/>
            <person name="Pitluck S."/>
            <person name="Chertkov O."/>
            <person name="Zhang X."/>
            <person name="Detter J.C."/>
            <person name="Han C."/>
            <person name="Tapia R."/>
            <person name="Land M."/>
            <person name="Hauser L."/>
            <person name="Jeffries C."/>
            <person name="Kyrpides N."/>
            <person name="Ivanova N."/>
            <person name="Ovchinnikova G."/>
            <person name="Brumm P."/>
            <person name="Mead D."/>
            <person name="Woyke T."/>
        </authorList>
    </citation>
    <scope>NUCLEOTIDE SEQUENCE [LARGE SCALE GENOMIC DNA]</scope>
    <source>
        <strain evidence="3">Y4.1MC1</strain>
    </source>
</reference>
<sequence>MMDKHGQEITVKINGKERPFTTDKPIETNILENEKEAEPRPSASFQQKKRKKRSPIIGALNARIKSAIFSIMMAVIIGTSFGFIVLNVIPKEKEHSGQTLETELPVPAESKDPTRQAAESANEAAASSFTVSVIQAGVFTDREAAAAYARQLQSSAIPVVAVGEKPVALFIAVGSDKQQLQAINERYKQKTHSTYIKFLSFASTDRERKPVIKAGEALYREMAAISAILLGKGDVHKEEWKKLESDYKQFISQTLPNDDDIKRYVSHMKAAYNLLIAYKTNQQEELLQKTQQELLEALKSYISVFPLRS</sequence>
<organism evidence="3">
    <name type="scientific">Geobacillus sp. (strain Y4.1MC1)</name>
    <dbReference type="NCBI Taxonomy" id="581103"/>
    <lineage>
        <taxon>Bacteria</taxon>
        <taxon>Bacillati</taxon>
        <taxon>Bacillota</taxon>
        <taxon>Bacilli</taxon>
        <taxon>Bacillales</taxon>
        <taxon>Anoxybacillaceae</taxon>
        <taxon>Geobacillus</taxon>
    </lineage>
</organism>
<accession>A0A7U3YE38</accession>
<protein>
    <submittedName>
        <fullName evidence="3">Stage II sporulation protein B</fullName>
    </submittedName>
</protein>
<keyword evidence="2" id="KW-1133">Transmembrane helix</keyword>
<keyword evidence="2" id="KW-0812">Transmembrane</keyword>
<dbReference type="AlphaFoldDB" id="A0A7U3YE38"/>
<keyword evidence="2" id="KW-0472">Membrane</keyword>
<dbReference type="KEGG" id="gmc:GY4MC1_0950"/>
<evidence type="ECO:0000256" key="2">
    <source>
        <dbReference type="SAM" id="Phobius"/>
    </source>
</evidence>
<feature type="region of interest" description="Disordered" evidence="1">
    <location>
        <begin position="96"/>
        <end position="122"/>
    </location>
</feature>
<name>A0A7U3YE38_GEOS0</name>
<gene>
    <name evidence="3" type="ORF">GY4MC1_0950</name>
</gene>
<feature type="transmembrane region" description="Helical" evidence="2">
    <location>
        <begin position="67"/>
        <end position="89"/>
    </location>
</feature>
<evidence type="ECO:0000313" key="3">
    <source>
        <dbReference type="EMBL" id="ADP73764.1"/>
    </source>
</evidence>